<keyword evidence="4" id="KW-1185">Reference proteome</keyword>
<evidence type="ECO:0000313" key="2">
    <source>
        <dbReference type="EMBL" id="KAH7066448.1"/>
    </source>
</evidence>
<dbReference type="OrthoDB" id="4850726at2759"/>
<dbReference type="Pfam" id="PF06985">
    <property type="entry name" value="HET"/>
    <property type="match status" value="1"/>
</dbReference>
<comment type="caution">
    <text evidence="2">The sequence shown here is derived from an EMBL/GenBank/DDBJ whole genome shotgun (WGS) entry which is preliminary data.</text>
</comment>
<evidence type="ECO:0000313" key="4">
    <source>
        <dbReference type="Proteomes" id="UP000813461"/>
    </source>
</evidence>
<proteinExistence type="predicted"/>
<gene>
    <name evidence="3" type="ORF">FB567DRAFT_500417</name>
    <name evidence="2" type="ORF">FB567DRAFT_509771</name>
</gene>
<dbReference type="Gene3D" id="2.20.70.10">
    <property type="match status" value="1"/>
</dbReference>
<reference evidence="2" key="1">
    <citation type="journal article" date="2021" name="Nat. Commun.">
        <title>Genetic determinants of endophytism in the Arabidopsis root mycobiome.</title>
        <authorList>
            <person name="Mesny F."/>
            <person name="Miyauchi S."/>
            <person name="Thiergart T."/>
            <person name="Pickel B."/>
            <person name="Atanasova L."/>
            <person name="Karlsson M."/>
            <person name="Huettel B."/>
            <person name="Barry K.W."/>
            <person name="Haridas S."/>
            <person name="Chen C."/>
            <person name="Bauer D."/>
            <person name="Andreopoulos W."/>
            <person name="Pangilinan J."/>
            <person name="LaButti K."/>
            <person name="Riley R."/>
            <person name="Lipzen A."/>
            <person name="Clum A."/>
            <person name="Drula E."/>
            <person name="Henrissat B."/>
            <person name="Kohler A."/>
            <person name="Grigoriev I.V."/>
            <person name="Martin F.M."/>
            <person name="Hacquard S."/>
        </authorList>
    </citation>
    <scope>NUCLEOTIDE SEQUENCE</scope>
    <source>
        <strain evidence="2">MPI-SDFR-AT-0120</strain>
    </source>
</reference>
<accession>A0A8K0QSR7</accession>
<dbReference type="PROSITE" id="PS50020">
    <property type="entry name" value="WW_DOMAIN_2"/>
    <property type="match status" value="1"/>
</dbReference>
<sequence length="697" mass="78699">MREYQYTPLDTSTGEIRLLELHPGAFDDPINISIFAVPFAAPQREFVPLDRIEAIRQSLPPGWLAFETIDDRVIFYDQTQRTTTWKHPDPQAAHTAHENHQKASDMTIPHFEALSYTWGAKRWRSPRINIAKASLKVRPNLLDALRHLRRSDAPRVLWIDAVSINQNDLSERSQQVERMGDIFRCAHRVVVWLGAASSTSSLALSTLKRVADQIEYTKEALRLPSPDCVNKELHNSYDASGIDPDPASWHAVDEFLRRPWFDRIWVVQEIRFATPSSLVQCGNDIISWSKLRRVVIRGRNLRLPPDSPQKLTDRCQILFHLAPFHHYESPIELLRAIDALECSDPRDKIYGVLGLFPPPLSEKIKPDYTKPVKEVYRRAFTAYVECTGSLDILLTAGNSWVPDWSGSGWKFGPGGNFCCGKSSANVAYPTPNVLQATGTFVDTVELCSKPRSDSNDSVKQVVWDLWLREVSVDSRYPTEETVAEACAWTLSVGYLKDKFPRVPLHITVAEAQAPLLSMQRNGAPLQQVDRPFHSIVGTSFLFKTSKGYFGISPIEVRPGDELAVLLGCPFPVLLREQSAGKHLFVGCVYMHGLMDSEALLGPLPQGYGVQYDSDENGDWHQIFVEPSTRQSSRSDPRLPPLPTPWERCVAPDRLWGAVKEVGAFKNKDTDEIMYTDPRMLPDALRARGVPLQEFLLL</sequence>
<organism evidence="2 4">
    <name type="scientific">Paraphoma chrysanthemicola</name>
    <dbReference type="NCBI Taxonomy" id="798071"/>
    <lineage>
        <taxon>Eukaryota</taxon>
        <taxon>Fungi</taxon>
        <taxon>Dikarya</taxon>
        <taxon>Ascomycota</taxon>
        <taxon>Pezizomycotina</taxon>
        <taxon>Dothideomycetes</taxon>
        <taxon>Pleosporomycetidae</taxon>
        <taxon>Pleosporales</taxon>
        <taxon>Pleosporineae</taxon>
        <taxon>Phaeosphaeriaceae</taxon>
        <taxon>Paraphoma</taxon>
    </lineage>
</organism>
<dbReference type="InterPro" id="IPR036020">
    <property type="entry name" value="WW_dom_sf"/>
</dbReference>
<dbReference type="SUPFAM" id="SSF51045">
    <property type="entry name" value="WW domain"/>
    <property type="match status" value="1"/>
</dbReference>
<dbReference type="InterPro" id="IPR001202">
    <property type="entry name" value="WW_dom"/>
</dbReference>
<dbReference type="Pfam" id="PF26639">
    <property type="entry name" value="Het-6_barrel"/>
    <property type="match status" value="1"/>
</dbReference>
<dbReference type="PANTHER" id="PTHR24148">
    <property type="entry name" value="ANKYRIN REPEAT DOMAIN-CONTAINING PROTEIN 39 HOMOLOG-RELATED"/>
    <property type="match status" value="1"/>
</dbReference>
<dbReference type="InterPro" id="IPR052895">
    <property type="entry name" value="HetReg/Transcr_Mod"/>
</dbReference>
<dbReference type="InterPro" id="IPR010730">
    <property type="entry name" value="HET"/>
</dbReference>
<protein>
    <submittedName>
        <fullName evidence="2">Heterokaryon incompatibility protein-domain-containing protein</fullName>
    </submittedName>
</protein>
<dbReference type="CDD" id="cd00201">
    <property type="entry name" value="WW"/>
    <property type="match status" value="1"/>
</dbReference>
<evidence type="ECO:0000313" key="3">
    <source>
        <dbReference type="EMBL" id="KAH7082433.1"/>
    </source>
</evidence>
<name>A0A8K0QSR7_9PLEO</name>
<dbReference type="PROSITE" id="PS01159">
    <property type="entry name" value="WW_DOMAIN_1"/>
    <property type="match status" value="1"/>
</dbReference>
<evidence type="ECO:0000259" key="1">
    <source>
        <dbReference type="PROSITE" id="PS50020"/>
    </source>
</evidence>
<dbReference type="EMBL" id="JAGMVJ010000043">
    <property type="protein sequence ID" value="KAH7066448.1"/>
    <property type="molecule type" value="Genomic_DNA"/>
</dbReference>
<dbReference type="AlphaFoldDB" id="A0A8K0QSR7"/>
<feature type="domain" description="WW" evidence="1">
    <location>
        <begin position="57"/>
        <end position="90"/>
    </location>
</feature>
<dbReference type="EMBL" id="JAGMVJ010000014">
    <property type="protein sequence ID" value="KAH7082433.1"/>
    <property type="molecule type" value="Genomic_DNA"/>
</dbReference>
<dbReference type="SMART" id="SM00456">
    <property type="entry name" value="WW"/>
    <property type="match status" value="1"/>
</dbReference>
<dbReference type="Proteomes" id="UP000813461">
    <property type="component" value="Unassembled WGS sequence"/>
</dbReference>
<dbReference type="PANTHER" id="PTHR24148:SF73">
    <property type="entry name" value="HET DOMAIN PROTEIN (AFU_ORTHOLOGUE AFUA_8G01020)"/>
    <property type="match status" value="1"/>
</dbReference>